<sequence length="90" mass="10094">MRKGTKVLVFLIPFALLCACENEIEDAKSEDSIVMDIATAAVKEESFFSAAIWDEKARIVDLEIADSENANEIKKKLIKDCKFKVLCPIK</sequence>
<dbReference type="EMBL" id="AHEJ01000052">
    <property type="protein sequence ID" value="EOP64395.1"/>
    <property type="molecule type" value="Genomic_DNA"/>
</dbReference>
<dbReference type="Proteomes" id="UP000013989">
    <property type="component" value="Unassembled WGS sequence"/>
</dbReference>
<evidence type="ECO:0000313" key="1">
    <source>
        <dbReference type="EMBL" id="EOP64395.1"/>
    </source>
</evidence>
<accession>A0A9W5QH05</accession>
<protein>
    <recommendedName>
        <fullName evidence="3">Lipoprotein</fullName>
    </recommendedName>
</protein>
<dbReference type="PROSITE" id="PS51257">
    <property type="entry name" value="PROKAR_LIPOPROTEIN"/>
    <property type="match status" value="1"/>
</dbReference>
<evidence type="ECO:0000313" key="2">
    <source>
        <dbReference type="Proteomes" id="UP000013989"/>
    </source>
</evidence>
<dbReference type="AlphaFoldDB" id="A0A9W5QH05"/>
<name>A0A9W5QH05_BACCE</name>
<comment type="caution">
    <text evidence="1">The sequence shown here is derived from an EMBL/GenBank/DDBJ whole genome shotgun (WGS) entry which is preliminary data.</text>
</comment>
<gene>
    <name evidence="1" type="ORF">IGU_04074</name>
</gene>
<organism evidence="1 2">
    <name type="scientific">Bacillus cereus ISP2954</name>
    <dbReference type="NCBI Taxonomy" id="1053215"/>
    <lineage>
        <taxon>Bacteria</taxon>
        <taxon>Bacillati</taxon>
        <taxon>Bacillota</taxon>
        <taxon>Bacilli</taxon>
        <taxon>Bacillales</taxon>
        <taxon>Bacillaceae</taxon>
        <taxon>Bacillus</taxon>
        <taxon>Bacillus cereus group</taxon>
    </lineage>
</organism>
<reference evidence="1 2" key="1">
    <citation type="submission" date="2012-12" db="EMBL/GenBank/DDBJ databases">
        <title>The Genome Sequence of Bacillus cereus ISP2954.</title>
        <authorList>
            <consortium name="The Broad Institute Genome Sequencing Platform"/>
            <consortium name="The Broad Institute Genome Sequencing Center for Infectious Disease"/>
            <person name="Feldgarden M."/>
            <person name="Van der Auwera G.A."/>
            <person name="Mahillon J."/>
            <person name="Duprez V."/>
            <person name="Timmery S."/>
            <person name="Mattelet C."/>
            <person name="Dierick K."/>
            <person name="Sun M."/>
            <person name="Yu Z."/>
            <person name="Zhu L."/>
            <person name="Hu X."/>
            <person name="Shank E.B."/>
            <person name="Swiecicka I."/>
            <person name="Hansen B.M."/>
            <person name="Andrup L."/>
            <person name="Walker B."/>
            <person name="Young S.K."/>
            <person name="Zeng Q."/>
            <person name="Gargeya S."/>
            <person name="Fitzgerald M."/>
            <person name="Haas B."/>
            <person name="Abouelleil A."/>
            <person name="Alvarado L."/>
            <person name="Arachchi H.M."/>
            <person name="Berlin A.M."/>
            <person name="Chapman S.B."/>
            <person name="Dewar J."/>
            <person name="Goldberg J."/>
            <person name="Griggs A."/>
            <person name="Gujja S."/>
            <person name="Hansen M."/>
            <person name="Howarth C."/>
            <person name="Imamovic A."/>
            <person name="Larimer J."/>
            <person name="McCowan C."/>
            <person name="Murphy C."/>
            <person name="Neiman D."/>
            <person name="Pearson M."/>
            <person name="Priest M."/>
            <person name="Roberts A."/>
            <person name="Saif S."/>
            <person name="Shea T."/>
            <person name="Sisk P."/>
            <person name="Sykes S."/>
            <person name="Wortman J."/>
            <person name="Nusbaum C."/>
            <person name="Birren B."/>
        </authorList>
    </citation>
    <scope>NUCLEOTIDE SEQUENCE [LARGE SCALE GENOMIC DNA]</scope>
    <source>
        <strain evidence="1 2">ISP2954</strain>
    </source>
</reference>
<proteinExistence type="predicted"/>
<evidence type="ECO:0008006" key="3">
    <source>
        <dbReference type="Google" id="ProtNLM"/>
    </source>
</evidence>